<dbReference type="PANTHER" id="PTHR48007:SF64">
    <property type="entry name" value="POLLEN RECEPTOR-LIKE KINASE 1"/>
    <property type="match status" value="1"/>
</dbReference>
<evidence type="ECO:0000256" key="3">
    <source>
        <dbReference type="ARBA" id="ARBA00022512"/>
    </source>
</evidence>
<evidence type="ECO:0000256" key="13">
    <source>
        <dbReference type="ARBA" id="ARBA00023136"/>
    </source>
</evidence>
<dbReference type="GO" id="GO:0016020">
    <property type="term" value="C:membrane"/>
    <property type="evidence" value="ECO:0007669"/>
    <property type="project" value="UniProtKB-SubCell"/>
</dbReference>
<evidence type="ECO:0000313" key="20">
    <source>
        <dbReference type="EMBL" id="CAL0330875.1"/>
    </source>
</evidence>
<accession>A0AAV1YAE9</accession>
<evidence type="ECO:0000256" key="16">
    <source>
        <dbReference type="ARBA" id="ARBA00038043"/>
    </source>
</evidence>
<comment type="subcellular location">
    <subcellularLocation>
        <location evidence="1">Membrane</location>
        <topology evidence="1">Peripheral membrane protein</topology>
    </subcellularLocation>
    <subcellularLocation>
        <location evidence="2">Secreted</location>
        <location evidence="2">Cell wall</location>
    </subcellularLocation>
</comment>
<dbReference type="PANTHER" id="PTHR48007">
    <property type="entry name" value="LEUCINE-RICH REPEAT RECEPTOR-LIKE PROTEIN KINASE PXC1"/>
    <property type="match status" value="1"/>
</dbReference>
<comment type="similarity">
    <text evidence="16">Belongs to the polygalacturonase-inhibiting protein family.</text>
</comment>
<dbReference type="SUPFAM" id="SSF52058">
    <property type="entry name" value="L domain-like"/>
    <property type="match status" value="1"/>
</dbReference>
<dbReference type="InterPro" id="IPR001245">
    <property type="entry name" value="Ser-Thr/Tyr_kinase_cat_dom"/>
</dbReference>
<evidence type="ECO:0000256" key="1">
    <source>
        <dbReference type="ARBA" id="ARBA00004170"/>
    </source>
</evidence>
<dbReference type="EMBL" id="CAXHTB010000023">
    <property type="protein sequence ID" value="CAL0330875.1"/>
    <property type="molecule type" value="Genomic_DNA"/>
</dbReference>
<dbReference type="InterPro" id="IPR046959">
    <property type="entry name" value="PRK1-6/SRF4-like"/>
</dbReference>
<comment type="caution">
    <text evidence="20">The sequence shown here is derived from an EMBL/GenBank/DDBJ whole genome shotgun (WGS) entry which is preliminary data.</text>
</comment>
<dbReference type="PROSITE" id="PS50011">
    <property type="entry name" value="PROTEIN_KINASE_DOM"/>
    <property type="match status" value="1"/>
</dbReference>
<dbReference type="InterPro" id="IPR011009">
    <property type="entry name" value="Kinase-like_dom_sf"/>
</dbReference>
<keyword evidence="21" id="KW-1185">Reference proteome</keyword>
<evidence type="ECO:0000256" key="11">
    <source>
        <dbReference type="ARBA" id="ARBA00022840"/>
    </source>
</evidence>
<evidence type="ECO:0000256" key="4">
    <source>
        <dbReference type="ARBA" id="ARBA00022525"/>
    </source>
</evidence>
<dbReference type="GO" id="GO:0004672">
    <property type="term" value="F:protein kinase activity"/>
    <property type="evidence" value="ECO:0007669"/>
    <property type="project" value="InterPro"/>
</dbReference>
<dbReference type="GO" id="GO:0005524">
    <property type="term" value="F:ATP binding"/>
    <property type="evidence" value="ECO:0007669"/>
    <property type="project" value="UniProtKB-KW"/>
</dbReference>
<evidence type="ECO:0000256" key="2">
    <source>
        <dbReference type="ARBA" id="ARBA00004191"/>
    </source>
</evidence>
<dbReference type="Proteomes" id="UP001497480">
    <property type="component" value="Unassembled WGS sequence"/>
</dbReference>
<keyword evidence="4" id="KW-0964">Secreted</keyword>
<evidence type="ECO:0000256" key="12">
    <source>
        <dbReference type="ARBA" id="ARBA00022989"/>
    </source>
</evidence>
<keyword evidence="13 18" id="KW-0472">Membrane</keyword>
<evidence type="ECO:0000256" key="6">
    <source>
        <dbReference type="ARBA" id="ARBA00022692"/>
    </source>
</evidence>
<keyword evidence="14" id="KW-1015">Disulfide bond</keyword>
<dbReference type="InterPro" id="IPR013210">
    <property type="entry name" value="LRR_N_plant-typ"/>
</dbReference>
<evidence type="ECO:0000256" key="17">
    <source>
        <dbReference type="SAM" id="MobiDB-lite"/>
    </source>
</evidence>
<keyword evidence="10" id="KW-0611">Plant defense</keyword>
<dbReference type="InterPro" id="IPR001611">
    <property type="entry name" value="Leu-rich_rpt"/>
</dbReference>
<keyword evidence="8" id="KW-0677">Repeat</keyword>
<protein>
    <recommendedName>
        <fullName evidence="19">Protein kinase domain-containing protein</fullName>
    </recommendedName>
</protein>
<keyword evidence="9" id="KW-0547">Nucleotide-binding</keyword>
<proteinExistence type="inferred from homology"/>
<dbReference type="GO" id="GO:0006952">
    <property type="term" value="P:defense response"/>
    <property type="evidence" value="ECO:0007669"/>
    <property type="project" value="UniProtKB-KW"/>
</dbReference>
<evidence type="ECO:0000256" key="5">
    <source>
        <dbReference type="ARBA" id="ARBA00022614"/>
    </source>
</evidence>
<dbReference type="Gene3D" id="3.80.10.10">
    <property type="entry name" value="Ribonuclease Inhibitor"/>
    <property type="match status" value="2"/>
</dbReference>
<name>A0AAV1YAE9_LUPLU</name>
<feature type="compositionally biased region" description="Low complexity" evidence="17">
    <location>
        <begin position="328"/>
        <end position="338"/>
    </location>
</feature>
<dbReference type="InterPro" id="IPR032675">
    <property type="entry name" value="LRR_dom_sf"/>
</dbReference>
<feature type="transmembrane region" description="Helical" evidence="18">
    <location>
        <begin position="259"/>
        <end position="283"/>
    </location>
</feature>
<feature type="region of interest" description="Disordered" evidence="17">
    <location>
        <begin position="292"/>
        <end position="338"/>
    </location>
</feature>
<gene>
    <name evidence="20" type="ORF">LLUT_LOCUS31935</name>
</gene>
<evidence type="ECO:0000256" key="9">
    <source>
        <dbReference type="ARBA" id="ARBA00022741"/>
    </source>
</evidence>
<dbReference type="Pfam" id="PF07714">
    <property type="entry name" value="PK_Tyr_Ser-Thr"/>
    <property type="match status" value="1"/>
</dbReference>
<evidence type="ECO:0000259" key="19">
    <source>
        <dbReference type="PROSITE" id="PS50011"/>
    </source>
</evidence>
<keyword evidence="3" id="KW-0134">Cell wall</keyword>
<dbReference type="Gene3D" id="3.30.200.20">
    <property type="entry name" value="Phosphorylase Kinase, domain 1"/>
    <property type="match status" value="1"/>
</dbReference>
<keyword evidence="6 18" id="KW-0812">Transmembrane</keyword>
<sequence length="669" mass="74922">MALNISVVRSNLRPCWIKTFFLLICVAFGSYGDTDSELLLKFKDKLQNNNALSSWDLSTNPCSDHGDNNWAGVICNKEGNIRGLQLENMGLKGDIDVESLKELQFLRTISLMNNDFDGRIPEINKVVGLKSLYLSNNKFSGEIPAHFFESMQWLKKIHLSNNQFSGVIPSSLTKLSRLLELRLDGNKFSGTIPLFQQKILRSFSVANNQLQGNIPATLSKIPVAAFSGNEGLCGAPLDACATPAHHSNHSNHSKKPSNITFIVIAIVVFLAVLCVIGAVIFILRRKRKRKATTSIENPPSGLNKKGVKEGGDESQRSSNSNHNRRGDNNNNNNNNNNNSMKLCFIKDDRDRFDLYELLRASAEILGSGCYSSSYRASLVSGTKVVVKRFKQMNSVGKEEFHEHMRRIGRLNHPNLLPLVAYYYRKEEKLLVSDYVQNGSLAVRLHGHQTVGEPSLDWPIRLKIVKGIAYGLEYLYKEMPSLIAPHGNLKSSNVLLTQSLEPLISDYSLVPVTSQDLAQDIMVIYKSPEYLHHGRITKKSDVWCLGILILEIMVGKFSSNFLQKGKGGELSLANWVISVAPEEWSNEVIDKDMGATRNSDGEMMKLLKVALSCCEVDADKRMDLKEAVEKIQELKERDHDDDFYTSYASEADMRSSRGLSGEINFWPLNN</sequence>
<evidence type="ECO:0000256" key="8">
    <source>
        <dbReference type="ARBA" id="ARBA00022737"/>
    </source>
</evidence>
<evidence type="ECO:0000256" key="15">
    <source>
        <dbReference type="ARBA" id="ARBA00023180"/>
    </source>
</evidence>
<dbReference type="Pfam" id="PF08263">
    <property type="entry name" value="LRRNT_2"/>
    <property type="match status" value="1"/>
</dbReference>
<evidence type="ECO:0000256" key="18">
    <source>
        <dbReference type="SAM" id="Phobius"/>
    </source>
</evidence>
<feature type="compositionally biased region" description="Basic and acidic residues" evidence="17">
    <location>
        <begin position="306"/>
        <end position="315"/>
    </location>
</feature>
<feature type="domain" description="Protein kinase" evidence="19">
    <location>
        <begin position="359"/>
        <end position="643"/>
    </location>
</feature>
<reference evidence="20 21" key="1">
    <citation type="submission" date="2024-03" db="EMBL/GenBank/DDBJ databases">
        <authorList>
            <person name="Martinez-Hernandez J."/>
        </authorList>
    </citation>
    <scope>NUCLEOTIDE SEQUENCE [LARGE SCALE GENOMIC DNA]</scope>
</reference>
<organism evidence="20 21">
    <name type="scientific">Lupinus luteus</name>
    <name type="common">European yellow lupine</name>
    <dbReference type="NCBI Taxonomy" id="3873"/>
    <lineage>
        <taxon>Eukaryota</taxon>
        <taxon>Viridiplantae</taxon>
        <taxon>Streptophyta</taxon>
        <taxon>Embryophyta</taxon>
        <taxon>Tracheophyta</taxon>
        <taxon>Spermatophyta</taxon>
        <taxon>Magnoliopsida</taxon>
        <taxon>eudicotyledons</taxon>
        <taxon>Gunneridae</taxon>
        <taxon>Pentapetalae</taxon>
        <taxon>rosids</taxon>
        <taxon>fabids</taxon>
        <taxon>Fabales</taxon>
        <taxon>Fabaceae</taxon>
        <taxon>Papilionoideae</taxon>
        <taxon>50 kb inversion clade</taxon>
        <taxon>genistoids sensu lato</taxon>
        <taxon>core genistoids</taxon>
        <taxon>Genisteae</taxon>
        <taxon>Lupinus</taxon>
    </lineage>
</organism>
<keyword evidence="15" id="KW-0325">Glycoprotein</keyword>
<keyword evidence="7" id="KW-0732">Signal</keyword>
<dbReference type="Pfam" id="PF13855">
    <property type="entry name" value="LRR_8"/>
    <property type="match status" value="1"/>
</dbReference>
<keyword evidence="5" id="KW-0433">Leucine-rich repeat</keyword>
<evidence type="ECO:0000313" key="21">
    <source>
        <dbReference type="Proteomes" id="UP001497480"/>
    </source>
</evidence>
<dbReference type="InterPro" id="IPR000719">
    <property type="entry name" value="Prot_kinase_dom"/>
</dbReference>
<dbReference type="Gene3D" id="1.10.510.10">
    <property type="entry name" value="Transferase(Phosphotransferase) domain 1"/>
    <property type="match status" value="1"/>
</dbReference>
<dbReference type="FunFam" id="3.30.200.20:FF:000307">
    <property type="entry name" value="pollen receptor-like kinase 1"/>
    <property type="match status" value="1"/>
</dbReference>
<evidence type="ECO:0000256" key="14">
    <source>
        <dbReference type="ARBA" id="ARBA00023157"/>
    </source>
</evidence>
<keyword evidence="12 18" id="KW-1133">Transmembrane helix</keyword>
<dbReference type="AlphaFoldDB" id="A0AAV1YAE9"/>
<dbReference type="SUPFAM" id="SSF56112">
    <property type="entry name" value="Protein kinase-like (PK-like)"/>
    <property type="match status" value="1"/>
</dbReference>
<dbReference type="FunFam" id="3.80.10.10:FF:000400">
    <property type="entry name" value="Nuclear pore complex protein NUP107"/>
    <property type="match status" value="1"/>
</dbReference>
<evidence type="ECO:0000256" key="10">
    <source>
        <dbReference type="ARBA" id="ARBA00022821"/>
    </source>
</evidence>
<evidence type="ECO:0000256" key="7">
    <source>
        <dbReference type="ARBA" id="ARBA00022729"/>
    </source>
</evidence>
<keyword evidence="11" id="KW-0067">ATP-binding</keyword>